<feature type="region of interest" description="Disordered" evidence="2">
    <location>
        <begin position="155"/>
        <end position="222"/>
    </location>
</feature>
<dbReference type="InterPro" id="IPR000253">
    <property type="entry name" value="FHA_dom"/>
</dbReference>
<evidence type="ECO:0000259" key="3">
    <source>
        <dbReference type="PROSITE" id="PS50006"/>
    </source>
</evidence>
<dbReference type="CDD" id="cd00060">
    <property type="entry name" value="FHA"/>
    <property type="match status" value="1"/>
</dbReference>
<reference evidence="4" key="1">
    <citation type="submission" date="2024-05" db="EMBL/GenBank/DDBJ databases">
        <authorList>
            <person name="Yu L."/>
        </authorList>
    </citation>
    <scope>NUCLEOTIDE SEQUENCE</scope>
    <source>
        <strain evidence="4">G08B096</strain>
    </source>
</reference>
<evidence type="ECO:0000256" key="2">
    <source>
        <dbReference type="SAM" id="MobiDB-lite"/>
    </source>
</evidence>
<evidence type="ECO:0000313" key="4">
    <source>
        <dbReference type="EMBL" id="XBX83611.1"/>
    </source>
</evidence>
<sequence>MTVYVPDPTGKWVAVVRAGRVLAGQADVFGQPEYWEAVATTDPVATVLGLVTRAGLADAPPFALAVPAGDGEVRIVVRGGFRVRCGDEVVSGARVSTWTERIVAADGLEILAPFARTGGTHAWPAEEAVVAASAVRLGEALASAGDADASAEASTSGVVAPATDAVPLGDAGTGTGVAPADGRPADEAAADETATDEATVVQAPSGPPAPPAPASPPAPRVASEATVIPEQTIAPADEPVVDDEVEDRTIVVPRPTALTASGPDDAEDGTIALDAIQRLKRERARGGDRAAGEAAAPAPSLRLALPGETSEPLTGEIVLGRSPGVGRTVGGRLPRLVTIGAGDPDISRSHVKVGLHGGTVVVTDLNSRNGTTVIQPGRAPVRLRAGEETPVLVGTVIDLGGGWAVTVEGD</sequence>
<dbReference type="SUPFAM" id="SSF49879">
    <property type="entry name" value="SMAD/FHA domain"/>
    <property type="match status" value="1"/>
</dbReference>
<dbReference type="PROSITE" id="PS50006">
    <property type="entry name" value="FHA_DOMAIN"/>
    <property type="match status" value="1"/>
</dbReference>
<keyword evidence="1" id="KW-0597">Phosphoprotein</keyword>
<evidence type="ECO:0000256" key="1">
    <source>
        <dbReference type="ARBA" id="ARBA00022553"/>
    </source>
</evidence>
<feature type="compositionally biased region" description="Pro residues" evidence="2">
    <location>
        <begin position="205"/>
        <end position="219"/>
    </location>
</feature>
<dbReference type="AlphaFoldDB" id="A0AAU7WBJ9"/>
<dbReference type="Pfam" id="PF00498">
    <property type="entry name" value="FHA"/>
    <property type="match status" value="1"/>
</dbReference>
<dbReference type="RefSeq" id="WP_350349613.1">
    <property type="nucleotide sequence ID" value="NZ_CP158374.1"/>
</dbReference>
<protein>
    <submittedName>
        <fullName evidence="4">FHA domain-containing protein</fullName>
    </submittedName>
</protein>
<name>A0AAU7WBJ9_9MICO</name>
<feature type="domain" description="FHA" evidence="3">
    <location>
        <begin position="317"/>
        <end position="373"/>
    </location>
</feature>
<dbReference type="EMBL" id="CP158374">
    <property type="protein sequence ID" value="XBX83611.1"/>
    <property type="molecule type" value="Genomic_DNA"/>
</dbReference>
<organism evidence="4">
    <name type="scientific">Agromyces sp. G08B096</name>
    <dbReference type="NCBI Taxonomy" id="3156399"/>
    <lineage>
        <taxon>Bacteria</taxon>
        <taxon>Bacillati</taxon>
        <taxon>Actinomycetota</taxon>
        <taxon>Actinomycetes</taxon>
        <taxon>Micrococcales</taxon>
        <taxon>Microbacteriaceae</taxon>
        <taxon>Agromyces</taxon>
    </lineage>
</organism>
<dbReference type="InterPro" id="IPR008984">
    <property type="entry name" value="SMAD_FHA_dom_sf"/>
</dbReference>
<gene>
    <name evidence="4" type="ORF">ABIQ69_06810</name>
</gene>
<dbReference type="Gene3D" id="2.60.200.20">
    <property type="match status" value="1"/>
</dbReference>
<accession>A0AAU7WBJ9</accession>
<proteinExistence type="predicted"/>